<dbReference type="EC" id="2.7.13.3" evidence="2"/>
<dbReference type="PROSITE" id="PS51833">
    <property type="entry name" value="HDOD"/>
    <property type="match status" value="1"/>
</dbReference>
<feature type="domain" description="Histidine kinase" evidence="4">
    <location>
        <begin position="524"/>
        <end position="735"/>
    </location>
</feature>
<dbReference type="InterPro" id="IPR036890">
    <property type="entry name" value="HATPase_C_sf"/>
</dbReference>
<dbReference type="SUPFAM" id="SSF55781">
    <property type="entry name" value="GAF domain-like"/>
    <property type="match status" value="1"/>
</dbReference>
<dbReference type="SUPFAM" id="SSF109604">
    <property type="entry name" value="HD-domain/PDEase-like"/>
    <property type="match status" value="1"/>
</dbReference>
<evidence type="ECO:0000259" key="5">
    <source>
        <dbReference type="PROSITE" id="PS51833"/>
    </source>
</evidence>
<comment type="caution">
    <text evidence="6">The sequence shown here is derived from an EMBL/GenBank/DDBJ whole genome shotgun (WGS) entry which is preliminary data.</text>
</comment>
<dbReference type="InterPro" id="IPR052340">
    <property type="entry name" value="RNase_Y/CdgJ"/>
</dbReference>
<protein>
    <recommendedName>
        <fullName evidence="2">histidine kinase</fullName>
        <ecNumber evidence="2">2.7.13.3</ecNumber>
    </recommendedName>
</protein>
<dbReference type="RefSeq" id="WP_169248632.1">
    <property type="nucleotide sequence ID" value="NZ_SPMZ01000025.1"/>
</dbReference>
<dbReference type="CDD" id="cd00082">
    <property type="entry name" value="HisKA"/>
    <property type="match status" value="1"/>
</dbReference>
<dbReference type="Gene3D" id="3.30.565.10">
    <property type="entry name" value="Histidine kinase-like ATPase, C-terminal domain"/>
    <property type="match status" value="1"/>
</dbReference>
<feature type="domain" description="HDOD" evidence="5">
    <location>
        <begin position="19"/>
        <end position="218"/>
    </location>
</feature>
<dbReference type="InterPro" id="IPR029016">
    <property type="entry name" value="GAF-like_dom_sf"/>
</dbReference>
<dbReference type="Proteomes" id="UP000760480">
    <property type="component" value="Unassembled WGS sequence"/>
</dbReference>
<comment type="catalytic activity">
    <reaction evidence="1">
        <text>ATP + protein L-histidine = ADP + protein N-phospho-L-histidine.</text>
        <dbReference type="EC" id="2.7.13.3"/>
    </reaction>
</comment>
<dbReference type="InterPro" id="IPR003594">
    <property type="entry name" value="HATPase_dom"/>
</dbReference>
<evidence type="ECO:0000313" key="6">
    <source>
        <dbReference type="EMBL" id="NMQ19374.1"/>
    </source>
</evidence>
<dbReference type="Gene3D" id="3.30.450.40">
    <property type="match status" value="1"/>
</dbReference>
<sequence length="735" mass="80465">MPAAVASHPLFDSSDLLALPVLPAVVGELLDAFESAETSIQKLARLTGYDAILSARMLAVANSAACRDGAPRQANLESALAVLGEETARSIIATTAIHQSLAPLRDIPASALDQFWLHSLTCAHLARRLAVTIDYSEPEEAYLCGLLHDLGKLVIGVRHGRAFTIMQEIRHLARSPHEIPELEQQLFNTDHCELGAALVETWRLRSFFADAIRFHHMDADDLRGAHPLSRLLHVANTLSQTEDPQEEAFARADSLLGLNRNSLRQARFEAEREVINLAADLGIDMSTTGSRRKATEVSGEISFAQAARERMLTDGTSGQLEQAGDPSVLLEAMVAQDRLGQAVHEHALMGEVRGEMHSADDEAALLRAISRCAAILFDVPENHLFLRDPQTGMLRGSPFEDLLHEIVIDPDGAANAVNRAWREQRISHSLDTEIPASVVDRQLSRLWETQGTLCLPLSVADRSLGVLAMGVSHQQLPRLQARARLLRLFAVTAATELERLRQREMNRQRAQDDQRLLERQQVRAVLHEVSNPLTIMRNYLALLATRLEEQVTRDELKVLQEEMERIGRILLRLSEPVGGELDDAGVNLTQIVRDLARVLDDALCRPHGINLKLNLADVPLVLPRGRDVIRQILLNLIRNAAEALGSGGAITVSIQDRINLNGRQYVEMAVADNGPGLPDHVRAKLFQPTVSTKGGGHAGLGLAIVKSLAEELGGQALCRPNGGGGSIFIVLLPIN</sequence>
<dbReference type="Pfam" id="PF08668">
    <property type="entry name" value="HDOD"/>
    <property type="match status" value="1"/>
</dbReference>
<reference evidence="6 7" key="1">
    <citation type="submission" date="2019-03" db="EMBL/GenBank/DDBJ databases">
        <title>Metabolic reconstructions from genomes of highly enriched 'Candidatus Accumulibacter' and 'Candidatus Competibacter' bioreactor populations.</title>
        <authorList>
            <person name="Annavajhala M.K."/>
            <person name="Welles L."/>
            <person name="Abbas B."/>
            <person name="Sorokin D."/>
            <person name="Park H."/>
            <person name="Van Loosdrecht M."/>
            <person name="Chandran K."/>
        </authorList>
    </citation>
    <scope>NUCLEOTIDE SEQUENCE [LARGE SCALE GENOMIC DNA]</scope>
    <source>
        <strain evidence="6 7">SBR_G</strain>
    </source>
</reference>
<dbReference type="InterPro" id="IPR003607">
    <property type="entry name" value="HD/PDEase_dom"/>
</dbReference>
<evidence type="ECO:0000256" key="1">
    <source>
        <dbReference type="ARBA" id="ARBA00000085"/>
    </source>
</evidence>
<proteinExistence type="predicted"/>
<dbReference type="InterPro" id="IPR013976">
    <property type="entry name" value="HDOD"/>
</dbReference>
<organism evidence="6 7">
    <name type="scientific">Candidatus Competibacter phosphatis</name>
    <dbReference type="NCBI Taxonomy" id="221280"/>
    <lineage>
        <taxon>Bacteria</taxon>
        <taxon>Pseudomonadati</taxon>
        <taxon>Pseudomonadota</taxon>
        <taxon>Gammaproteobacteria</taxon>
        <taxon>Candidatus Competibacteraceae</taxon>
        <taxon>Candidatus Competibacter</taxon>
    </lineage>
</organism>
<dbReference type="Pfam" id="PF02518">
    <property type="entry name" value="HATPase_c"/>
    <property type="match status" value="1"/>
</dbReference>
<dbReference type="EMBL" id="SPMZ01000025">
    <property type="protein sequence ID" value="NMQ19374.1"/>
    <property type="molecule type" value="Genomic_DNA"/>
</dbReference>
<dbReference type="Gene3D" id="1.10.3210.10">
    <property type="entry name" value="Hypothetical protein af1432"/>
    <property type="match status" value="1"/>
</dbReference>
<dbReference type="SMART" id="SM00471">
    <property type="entry name" value="HDc"/>
    <property type="match status" value="1"/>
</dbReference>
<dbReference type="SMART" id="SM00387">
    <property type="entry name" value="HATPase_c"/>
    <property type="match status" value="1"/>
</dbReference>
<keyword evidence="7" id="KW-1185">Reference proteome</keyword>
<dbReference type="InterPro" id="IPR004358">
    <property type="entry name" value="Sig_transdc_His_kin-like_C"/>
</dbReference>
<evidence type="ECO:0000259" key="4">
    <source>
        <dbReference type="PROSITE" id="PS50109"/>
    </source>
</evidence>
<dbReference type="PANTHER" id="PTHR33525:SF6">
    <property type="entry name" value="HDOD DOMAIN-CONTAINING PROTEIN"/>
    <property type="match status" value="1"/>
</dbReference>
<dbReference type="PANTHER" id="PTHR33525">
    <property type="match status" value="1"/>
</dbReference>
<dbReference type="SUPFAM" id="SSF55874">
    <property type="entry name" value="ATPase domain of HSP90 chaperone/DNA topoisomerase II/histidine kinase"/>
    <property type="match status" value="1"/>
</dbReference>
<dbReference type="PRINTS" id="PR00344">
    <property type="entry name" value="BCTRLSENSOR"/>
</dbReference>
<dbReference type="InterPro" id="IPR005467">
    <property type="entry name" value="His_kinase_dom"/>
</dbReference>
<evidence type="ECO:0000313" key="7">
    <source>
        <dbReference type="Proteomes" id="UP000760480"/>
    </source>
</evidence>
<evidence type="ECO:0000256" key="2">
    <source>
        <dbReference type="ARBA" id="ARBA00012438"/>
    </source>
</evidence>
<gene>
    <name evidence="6" type="ORF">E4P82_09320</name>
</gene>
<accession>A0ABX1TL55</accession>
<keyword evidence="3" id="KW-0597">Phosphoprotein</keyword>
<dbReference type="InterPro" id="IPR003661">
    <property type="entry name" value="HisK_dim/P_dom"/>
</dbReference>
<dbReference type="PROSITE" id="PS50109">
    <property type="entry name" value="HIS_KIN"/>
    <property type="match status" value="1"/>
</dbReference>
<dbReference type="CDD" id="cd00077">
    <property type="entry name" value="HDc"/>
    <property type="match status" value="1"/>
</dbReference>
<name>A0ABX1TL55_9GAMM</name>
<evidence type="ECO:0000256" key="3">
    <source>
        <dbReference type="ARBA" id="ARBA00022553"/>
    </source>
</evidence>